<evidence type="ECO:0000313" key="2">
    <source>
        <dbReference type="EMBL" id="WPB83756.1"/>
    </source>
</evidence>
<proteinExistence type="predicted"/>
<keyword evidence="1" id="KW-0472">Membrane</keyword>
<keyword evidence="1" id="KW-1133">Transmembrane helix</keyword>
<dbReference type="EMBL" id="CP137852">
    <property type="protein sequence ID" value="WPB83756.1"/>
    <property type="molecule type" value="Genomic_DNA"/>
</dbReference>
<protein>
    <recommendedName>
        <fullName evidence="4">ABC-transporter type IV</fullName>
    </recommendedName>
</protein>
<keyword evidence="3" id="KW-1185">Reference proteome</keyword>
<name>A0ABZ0PE26_9PROT</name>
<reference evidence="2 3" key="1">
    <citation type="submission" date="2023-11" db="EMBL/GenBank/DDBJ databases">
        <title>Arctic aerobic anoxygenic photoheterotroph Sediminicoccus rosea KRV36 adapts its photosynthesis to long days of polar summer.</title>
        <authorList>
            <person name="Tomasch J."/>
            <person name="Kopejtka K."/>
            <person name="Bily T."/>
            <person name="Gardiner A.T."/>
            <person name="Gardian Z."/>
            <person name="Shivaramu S."/>
            <person name="Koblizek M."/>
            <person name="Engelhardt F."/>
            <person name="Kaftan D."/>
        </authorList>
    </citation>
    <scope>NUCLEOTIDE SEQUENCE [LARGE SCALE GENOMIC DNA]</scope>
    <source>
        <strain evidence="2 3">R-30</strain>
    </source>
</reference>
<keyword evidence="1" id="KW-0812">Transmembrane</keyword>
<evidence type="ECO:0000256" key="1">
    <source>
        <dbReference type="SAM" id="Phobius"/>
    </source>
</evidence>
<feature type="transmembrane region" description="Helical" evidence="1">
    <location>
        <begin position="27"/>
        <end position="51"/>
    </location>
</feature>
<gene>
    <name evidence="2" type="ORF">R9Z33_16770</name>
</gene>
<organism evidence="2 3">
    <name type="scientific">Sediminicoccus rosea</name>
    <dbReference type="NCBI Taxonomy" id="1225128"/>
    <lineage>
        <taxon>Bacteria</taxon>
        <taxon>Pseudomonadati</taxon>
        <taxon>Pseudomonadota</taxon>
        <taxon>Alphaproteobacteria</taxon>
        <taxon>Acetobacterales</taxon>
        <taxon>Roseomonadaceae</taxon>
        <taxon>Sediminicoccus</taxon>
    </lineage>
</organism>
<dbReference type="Proteomes" id="UP001305521">
    <property type="component" value="Chromosome"/>
</dbReference>
<evidence type="ECO:0000313" key="3">
    <source>
        <dbReference type="Proteomes" id="UP001305521"/>
    </source>
</evidence>
<feature type="transmembrane region" description="Helical" evidence="1">
    <location>
        <begin position="104"/>
        <end position="125"/>
    </location>
</feature>
<accession>A0ABZ0PE26</accession>
<dbReference type="RefSeq" id="WP_318647713.1">
    <property type="nucleotide sequence ID" value="NZ_CP137852.1"/>
</dbReference>
<evidence type="ECO:0008006" key="4">
    <source>
        <dbReference type="Google" id="ProtNLM"/>
    </source>
</evidence>
<feature type="transmembrane region" description="Helical" evidence="1">
    <location>
        <begin position="63"/>
        <end position="84"/>
    </location>
</feature>
<sequence length="134" mass="14650">MLALNLAWEVAQLPLYTLWLEGMPGEIAFAVLHCTGGDAMIAAVALAAAILLTRSWHWPSQGWGSVALIATLIGLGYTVFSEWLNVDLRQSWTYTAAMPRLPPWGTGLAPFLQWLLLPPLAMLAARPPARPFAR</sequence>